<dbReference type="Proteomes" id="UP000005808">
    <property type="component" value="Unassembled WGS sequence"/>
</dbReference>
<gene>
    <name evidence="2" type="ORF">OR16_26773</name>
</gene>
<accession>H1SB26</accession>
<evidence type="ECO:0000256" key="1">
    <source>
        <dbReference type="SAM" id="MobiDB-lite"/>
    </source>
</evidence>
<name>H1SB26_9BURK</name>
<comment type="caution">
    <text evidence="2">The sequence shown here is derived from an EMBL/GenBank/DDBJ whole genome shotgun (WGS) entry which is preliminary data.</text>
</comment>
<proteinExistence type="predicted"/>
<reference evidence="2 3" key="1">
    <citation type="journal article" date="2012" name="J. Bacteriol.">
        <title>De Novo Genome Project of Cupriavidus basilensis OR16.</title>
        <authorList>
            <person name="Cserhati M."/>
            <person name="Kriszt B."/>
            <person name="Szoboszlay S."/>
            <person name="Toth A."/>
            <person name="Szabo I."/>
            <person name="Tancsics A."/>
            <person name="Nagy I."/>
            <person name="Horvath B."/>
            <person name="Nagy I."/>
            <person name="Kukolya J."/>
        </authorList>
    </citation>
    <scope>NUCLEOTIDE SEQUENCE [LARGE SCALE GENOMIC DNA]</scope>
    <source>
        <strain evidence="2 3">OR16</strain>
    </source>
</reference>
<dbReference type="EMBL" id="AHJE01000069">
    <property type="protein sequence ID" value="EHP40264.1"/>
    <property type="molecule type" value="Genomic_DNA"/>
</dbReference>
<evidence type="ECO:0000313" key="3">
    <source>
        <dbReference type="Proteomes" id="UP000005808"/>
    </source>
</evidence>
<dbReference type="AlphaFoldDB" id="H1SB26"/>
<sequence length="128" mass="13361">MAASAGSAASRFSASASSTSAGGSAAELRQLLARRRARADARADHQRGHIGQLDLRDRVQHQLRVHGVEQRRGLRQESDVHAPGAKVLRGTRAKQRCAGHADAAADHGKRAEGALVGGMAPRGQCGGK</sequence>
<protein>
    <submittedName>
        <fullName evidence="2">Uncharacterized protein</fullName>
    </submittedName>
</protein>
<feature type="region of interest" description="Disordered" evidence="1">
    <location>
        <begin position="1"/>
        <end position="26"/>
    </location>
</feature>
<feature type="compositionally biased region" description="Basic and acidic residues" evidence="1">
    <location>
        <begin position="103"/>
        <end position="112"/>
    </location>
</feature>
<organism evidence="2 3">
    <name type="scientific">Cupriavidus basilensis OR16</name>
    <dbReference type="NCBI Taxonomy" id="1127483"/>
    <lineage>
        <taxon>Bacteria</taxon>
        <taxon>Pseudomonadati</taxon>
        <taxon>Pseudomonadota</taxon>
        <taxon>Betaproteobacteria</taxon>
        <taxon>Burkholderiales</taxon>
        <taxon>Burkholderiaceae</taxon>
        <taxon>Cupriavidus</taxon>
    </lineage>
</organism>
<evidence type="ECO:0000313" key="2">
    <source>
        <dbReference type="EMBL" id="EHP40264.1"/>
    </source>
</evidence>
<feature type="region of interest" description="Disordered" evidence="1">
    <location>
        <begin position="90"/>
        <end position="128"/>
    </location>
</feature>